<reference evidence="4 5" key="1">
    <citation type="submission" date="2017-10" db="EMBL/GenBank/DDBJ databases">
        <title>The draft genome sequence of Lewinella nigricans NBRC 102662.</title>
        <authorList>
            <person name="Wang K."/>
        </authorList>
    </citation>
    <scope>NUCLEOTIDE SEQUENCE [LARGE SCALE GENOMIC DNA]</scope>
    <source>
        <strain evidence="4 5">NBRC 102662</strain>
    </source>
</reference>
<dbReference type="GO" id="GO:0000156">
    <property type="term" value="F:phosphorelay response regulator activity"/>
    <property type="evidence" value="ECO:0007669"/>
    <property type="project" value="InterPro"/>
</dbReference>
<dbReference type="Gene3D" id="2.40.50.1020">
    <property type="entry name" value="LytTr DNA-binding domain"/>
    <property type="match status" value="1"/>
</dbReference>
<dbReference type="SUPFAM" id="SSF52172">
    <property type="entry name" value="CheY-like"/>
    <property type="match status" value="1"/>
</dbReference>
<evidence type="ECO:0000259" key="3">
    <source>
        <dbReference type="PROSITE" id="PS50930"/>
    </source>
</evidence>
<dbReference type="PROSITE" id="PS50110">
    <property type="entry name" value="RESPONSE_REGULATORY"/>
    <property type="match status" value="1"/>
</dbReference>
<dbReference type="PANTHER" id="PTHR37299">
    <property type="entry name" value="TRANSCRIPTIONAL REGULATOR-RELATED"/>
    <property type="match status" value="1"/>
</dbReference>
<name>A0A2D0N9D4_FLAN2</name>
<dbReference type="InterPro" id="IPR001789">
    <property type="entry name" value="Sig_transdc_resp-reg_receiver"/>
</dbReference>
<evidence type="ECO:0000256" key="1">
    <source>
        <dbReference type="PROSITE-ProRule" id="PRU00169"/>
    </source>
</evidence>
<keyword evidence="5" id="KW-1185">Reference proteome</keyword>
<dbReference type="InterPro" id="IPR007492">
    <property type="entry name" value="LytTR_DNA-bd_dom"/>
</dbReference>
<dbReference type="Proteomes" id="UP000223913">
    <property type="component" value="Unassembled WGS sequence"/>
</dbReference>
<accession>A0A2D0N9D4</accession>
<dbReference type="EMBL" id="PDUD01000023">
    <property type="protein sequence ID" value="PHN05095.1"/>
    <property type="molecule type" value="Genomic_DNA"/>
</dbReference>
<evidence type="ECO:0000259" key="2">
    <source>
        <dbReference type="PROSITE" id="PS50110"/>
    </source>
</evidence>
<dbReference type="SMART" id="SM00448">
    <property type="entry name" value="REC"/>
    <property type="match status" value="1"/>
</dbReference>
<proteinExistence type="predicted"/>
<feature type="domain" description="HTH LytTR-type" evidence="3">
    <location>
        <begin position="147"/>
        <end position="252"/>
    </location>
</feature>
<dbReference type="RefSeq" id="WP_099151642.1">
    <property type="nucleotide sequence ID" value="NZ_PDUD01000023.1"/>
</dbReference>
<comment type="caution">
    <text evidence="4">The sequence shown here is derived from an EMBL/GenBank/DDBJ whole genome shotgun (WGS) entry which is preliminary data.</text>
</comment>
<sequence>MRILIIEDEPETAAHLQRLIQQYAPPELQLAGPLRSIRESIEYLHNQPPPDLIFLDIQLADGLSFEIFDEIELQTPIVFTTAYNQFLQRAFEVNSLDFLLKPIRYEHLARSLDKYQKLYQQKARPGIDSRRLRDILPWERHRYRSRFLVKRGKRLVVIPTAEIAYLLKDDIVLLITLEGRKFPLPHSLEEAAQLLDPQFFFRINRQCIVHLQAIREIRQEGNQLLLSIQPTTANWLTVSQRNIPAFKNWLAGA</sequence>
<dbReference type="Pfam" id="PF04397">
    <property type="entry name" value="LytTR"/>
    <property type="match status" value="1"/>
</dbReference>
<organism evidence="4 5">
    <name type="scientific">Flavilitoribacter nigricans (strain ATCC 23147 / DSM 23189 / NBRC 102662 / NCIMB 1420 / SS-2)</name>
    <name type="common">Lewinella nigricans</name>
    <dbReference type="NCBI Taxonomy" id="1122177"/>
    <lineage>
        <taxon>Bacteria</taxon>
        <taxon>Pseudomonadati</taxon>
        <taxon>Bacteroidota</taxon>
        <taxon>Saprospiria</taxon>
        <taxon>Saprospirales</taxon>
        <taxon>Lewinellaceae</taxon>
        <taxon>Flavilitoribacter</taxon>
    </lineage>
</organism>
<keyword evidence="4" id="KW-0238">DNA-binding</keyword>
<gene>
    <name evidence="4" type="ORF">CRP01_18915</name>
</gene>
<dbReference type="InterPro" id="IPR011006">
    <property type="entry name" value="CheY-like_superfamily"/>
</dbReference>
<dbReference type="Gene3D" id="3.40.50.2300">
    <property type="match status" value="1"/>
</dbReference>
<feature type="domain" description="Response regulatory" evidence="2">
    <location>
        <begin position="2"/>
        <end position="116"/>
    </location>
</feature>
<dbReference type="PROSITE" id="PS50930">
    <property type="entry name" value="HTH_LYTTR"/>
    <property type="match status" value="1"/>
</dbReference>
<protein>
    <submittedName>
        <fullName evidence="4">DNA-binding response regulator</fullName>
    </submittedName>
</protein>
<evidence type="ECO:0000313" key="4">
    <source>
        <dbReference type="EMBL" id="PHN05095.1"/>
    </source>
</evidence>
<evidence type="ECO:0000313" key="5">
    <source>
        <dbReference type="Proteomes" id="UP000223913"/>
    </source>
</evidence>
<dbReference type="GO" id="GO:0003677">
    <property type="term" value="F:DNA binding"/>
    <property type="evidence" value="ECO:0007669"/>
    <property type="project" value="UniProtKB-KW"/>
</dbReference>
<dbReference type="SMART" id="SM00850">
    <property type="entry name" value="LytTR"/>
    <property type="match status" value="1"/>
</dbReference>
<dbReference type="OrthoDB" id="646623at2"/>
<dbReference type="Pfam" id="PF00072">
    <property type="entry name" value="Response_reg"/>
    <property type="match status" value="1"/>
</dbReference>
<keyword evidence="1" id="KW-0597">Phosphoprotein</keyword>
<feature type="modified residue" description="4-aspartylphosphate" evidence="1">
    <location>
        <position position="56"/>
    </location>
</feature>
<dbReference type="PANTHER" id="PTHR37299:SF1">
    <property type="entry name" value="STAGE 0 SPORULATION PROTEIN A HOMOLOG"/>
    <property type="match status" value="1"/>
</dbReference>
<dbReference type="AlphaFoldDB" id="A0A2D0N9D4"/>
<dbReference type="InterPro" id="IPR046947">
    <property type="entry name" value="LytR-like"/>
</dbReference>